<dbReference type="GO" id="GO:0048440">
    <property type="term" value="P:carpel development"/>
    <property type="evidence" value="ECO:0007669"/>
    <property type="project" value="UniProtKB-ARBA"/>
</dbReference>
<dbReference type="InterPro" id="IPR045320">
    <property type="entry name" value="JAGGED/SL1-like"/>
</dbReference>
<proteinExistence type="predicted"/>
<dbReference type="FunFam" id="3.30.160.60:FF:002425">
    <property type="entry name" value="Zinc finger protein STAMENLESS 1"/>
    <property type="match status" value="1"/>
</dbReference>
<dbReference type="Pfam" id="PF13912">
    <property type="entry name" value="zf-C2H2_6"/>
    <property type="match status" value="1"/>
</dbReference>
<keyword evidence="4 8" id="KW-0863">Zinc-finger</keyword>
<dbReference type="InterPro" id="IPR036236">
    <property type="entry name" value="Znf_C2H2_sf"/>
</dbReference>
<dbReference type="GO" id="GO:0003700">
    <property type="term" value="F:DNA-binding transcription factor activity"/>
    <property type="evidence" value="ECO:0007669"/>
    <property type="project" value="InterPro"/>
</dbReference>
<keyword evidence="5" id="KW-0221">Differentiation</keyword>
<dbReference type="GO" id="GO:0030154">
    <property type="term" value="P:cell differentiation"/>
    <property type="evidence" value="ECO:0007669"/>
    <property type="project" value="UniProtKB-KW"/>
</dbReference>
<feature type="domain" description="C2H2-type" evidence="10">
    <location>
        <begin position="65"/>
        <end position="92"/>
    </location>
</feature>
<accession>A0A103YA83</accession>
<feature type="region of interest" description="Disordered" evidence="9">
    <location>
        <begin position="33"/>
        <end position="57"/>
    </location>
</feature>
<dbReference type="Gene3D" id="3.30.160.60">
    <property type="entry name" value="Classic Zinc Finger"/>
    <property type="match status" value="1"/>
</dbReference>
<dbReference type="GO" id="GO:0005634">
    <property type="term" value="C:nucleus"/>
    <property type="evidence" value="ECO:0007669"/>
    <property type="project" value="UniProtKB-SubCell"/>
</dbReference>
<evidence type="ECO:0000256" key="3">
    <source>
        <dbReference type="ARBA" id="ARBA00022723"/>
    </source>
</evidence>
<evidence type="ECO:0000256" key="1">
    <source>
        <dbReference type="ARBA" id="ARBA00004123"/>
    </source>
</evidence>
<keyword evidence="3" id="KW-0479">Metal-binding</keyword>
<keyword evidence="12" id="KW-1185">Reference proteome</keyword>
<organism evidence="11 12">
    <name type="scientific">Cynara cardunculus var. scolymus</name>
    <name type="common">Globe artichoke</name>
    <name type="synonym">Cynara scolymus</name>
    <dbReference type="NCBI Taxonomy" id="59895"/>
    <lineage>
        <taxon>Eukaryota</taxon>
        <taxon>Viridiplantae</taxon>
        <taxon>Streptophyta</taxon>
        <taxon>Embryophyta</taxon>
        <taxon>Tracheophyta</taxon>
        <taxon>Spermatophyta</taxon>
        <taxon>Magnoliopsida</taxon>
        <taxon>eudicotyledons</taxon>
        <taxon>Gunneridae</taxon>
        <taxon>Pentapetalae</taxon>
        <taxon>asterids</taxon>
        <taxon>campanulids</taxon>
        <taxon>Asterales</taxon>
        <taxon>Asteraceae</taxon>
        <taxon>Carduoideae</taxon>
        <taxon>Cardueae</taxon>
        <taxon>Carduinae</taxon>
        <taxon>Cynara</taxon>
    </lineage>
</organism>
<dbReference type="PROSITE" id="PS50157">
    <property type="entry name" value="ZINC_FINGER_C2H2_2"/>
    <property type="match status" value="1"/>
</dbReference>
<dbReference type="PANTHER" id="PTHR45730">
    <property type="entry name" value="ZINC FINGER PROTEIN JAGGED"/>
    <property type="match status" value="1"/>
</dbReference>
<dbReference type="GO" id="GO:0048653">
    <property type="term" value="P:anther development"/>
    <property type="evidence" value="ECO:0007669"/>
    <property type="project" value="UniProtKB-ARBA"/>
</dbReference>
<keyword evidence="6" id="KW-0862">Zinc</keyword>
<sequence>MLIDVRDGFDAHPSAFLRSPLDLNNLPEDFIRDHSKKPFDDSSSAASGIYRKKKNGSKDERGKVYECRFCSLKFGKSQALGGHMNRHRQERETETLNQARQLVFSTDNLLPQPSHQLGGKPAAAHGTCQYPAGFNMGSSLYPPRLFSGNSTTISPPPPPPQHQHMYTSLPSRLNFAYSSQYPNSQSINNYFVDHYASSSSPQPNLQNLSCTVVPSLDSTYN</sequence>
<evidence type="ECO:0000256" key="6">
    <source>
        <dbReference type="ARBA" id="ARBA00022833"/>
    </source>
</evidence>
<reference evidence="11 12" key="1">
    <citation type="journal article" date="2016" name="Sci. Rep.">
        <title>The genome sequence of the outbreeding globe artichoke constructed de novo incorporating a phase-aware low-pass sequencing strategy of F1 progeny.</title>
        <authorList>
            <person name="Scaglione D."/>
            <person name="Reyes-Chin-Wo S."/>
            <person name="Acquadro A."/>
            <person name="Froenicke L."/>
            <person name="Portis E."/>
            <person name="Beitel C."/>
            <person name="Tirone M."/>
            <person name="Mauro R."/>
            <person name="Lo Monaco A."/>
            <person name="Mauromicale G."/>
            <person name="Faccioli P."/>
            <person name="Cattivelli L."/>
            <person name="Rieseberg L."/>
            <person name="Michelmore R."/>
            <person name="Lanteri S."/>
        </authorList>
    </citation>
    <scope>NUCLEOTIDE SEQUENCE [LARGE SCALE GENOMIC DNA]</scope>
    <source>
        <strain evidence="11">2C</strain>
    </source>
</reference>
<dbReference type="SUPFAM" id="SSF57667">
    <property type="entry name" value="beta-beta-alpha zinc fingers"/>
    <property type="match status" value="1"/>
</dbReference>
<evidence type="ECO:0000256" key="7">
    <source>
        <dbReference type="ARBA" id="ARBA00023242"/>
    </source>
</evidence>
<dbReference type="EMBL" id="LEKV01001874">
    <property type="protein sequence ID" value="KVI05363.1"/>
    <property type="molecule type" value="Genomic_DNA"/>
</dbReference>
<gene>
    <name evidence="11" type="ORF">Ccrd_016306</name>
</gene>
<evidence type="ECO:0000256" key="5">
    <source>
        <dbReference type="ARBA" id="ARBA00022782"/>
    </source>
</evidence>
<dbReference type="PROSITE" id="PS00028">
    <property type="entry name" value="ZINC_FINGER_C2H2_1"/>
    <property type="match status" value="1"/>
</dbReference>
<keyword evidence="7" id="KW-0539">Nucleus</keyword>
<dbReference type="STRING" id="59895.A0A103YA83"/>
<name>A0A103YA83_CYNCS</name>
<evidence type="ECO:0000259" key="10">
    <source>
        <dbReference type="PROSITE" id="PS50157"/>
    </source>
</evidence>
<evidence type="ECO:0000313" key="12">
    <source>
        <dbReference type="Proteomes" id="UP000243975"/>
    </source>
</evidence>
<dbReference type="AlphaFoldDB" id="A0A103YA83"/>
<dbReference type="Gramene" id="KVI05363">
    <property type="protein sequence ID" value="KVI05363"/>
    <property type="gene ID" value="Ccrd_016306"/>
</dbReference>
<protein>
    <submittedName>
        <fullName evidence="11">Zinc finger, C2H2</fullName>
    </submittedName>
</protein>
<evidence type="ECO:0000256" key="4">
    <source>
        <dbReference type="ARBA" id="ARBA00022771"/>
    </source>
</evidence>
<evidence type="ECO:0000313" key="11">
    <source>
        <dbReference type="EMBL" id="KVI05363.1"/>
    </source>
</evidence>
<comment type="subcellular location">
    <subcellularLocation>
        <location evidence="1">Nucleus</location>
    </subcellularLocation>
</comment>
<evidence type="ECO:0000256" key="2">
    <source>
        <dbReference type="ARBA" id="ARBA00022473"/>
    </source>
</evidence>
<dbReference type="GO" id="GO:0008270">
    <property type="term" value="F:zinc ion binding"/>
    <property type="evidence" value="ECO:0007669"/>
    <property type="project" value="UniProtKB-KW"/>
</dbReference>
<dbReference type="Proteomes" id="UP000243975">
    <property type="component" value="Unassembled WGS sequence"/>
</dbReference>
<evidence type="ECO:0000256" key="8">
    <source>
        <dbReference type="PROSITE-ProRule" id="PRU00042"/>
    </source>
</evidence>
<keyword evidence="2" id="KW-0217">Developmental protein</keyword>
<dbReference type="InterPro" id="IPR013087">
    <property type="entry name" value="Znf_C2H2_type"/>
</dbReference>
<evidence type="ECO:0000256" key="9">
    <source>
        <dbReference type="SAM" id="MobiDB-lite"/>
    </source>
</evidence>
<dbReference type="PANTHER" id="PTHR45730:SF32">
    <property type="entry name" value="ZINC FINGER PROTEIN JAGGED"/>
    <property type="match status" value="1"/>
</dbReference>
<comment type="caution">
    <text evidence="11">The sequence shown here is derived from an EMBL/GenBank/DDBJ whole genome shotgun (WGS) entry which is preliminary data.</text>
</comment>